<accession>A0A3D9YV83</accession>
<evidence type="ECO:0000313" key="3">
    <source>
        <dbReference type="Proteomes" id="UP000256900"/>
    </source>
</evidence>
<feature type="signal peptide" evidence="1">
    <location>
        <begin position="1"/>
        <end position="21"/>
    </location>
</feature>
<dbReference type="SUPFAM" id="SSF53474">
    <property type="entry name" value="alpha/beta-Hydrolases"/>
    <property type="match status" value="1"/>
</dbReference>
<dbReference type="PIRSF" id="PIRSF029171">
    <property type="entry name" value="Esterase_LipA"/>
    <property type="match status" value="1"/>
</dbReference>
<keyword evidence="3" id="KW-1185">Reference proteome</keyword>
<dbReference type="PANTHER" id="PTHR34853">
    <property type="match status" value="1"/>
</dbReference>
<evidence type="ECO:0000313" key="2">
    <source>
        <dbReference type="EMBL" id="REF86435.1"/>
    </source>
</evidence>
<proteinExistence type="predicted"/>
<protein>
    <submittedName>
        <fullName evidence="2">Secretory lipase</fullName>
    </submittedName>
</protein>
<gene>
    <name evidence="2" type="ORF">DES32_2489</name>
</gene>
<sequence>MMRLAWLLAFVLLAVSAAAQTAFYDAPRVDARGKPGTLVRAQAMEGAPLNAAAYRVLYRSTSFDGRPILVSGVVIVPQGAPPPGGRPIVAWAHPTSGIVPPCAPSLALFFFQQVQGLRTMVRNGYVVAATDYPGLGTPGPHPYLVGLSEARAVIDSVRVARSLPGAGGGSRFIVWGHSQGGHAALFTGLIAKSYAPELTLLGVAAAAPASELADLMDDDLSTPAGKNITAMTLWSWQRVYDAPMDKVVDPRAMPAIDKLARECIEGPWDISVRNRTTRPLEQHFLTVAHPADVEPWRDLLAKNTPGPVPRDIPVFLAQGLDDAIIRPAVTQNYFDRLCKGGSKARLYLMPGVGHGGAAMKSALEAIAWMTARFAGETPPSDCGK</sequence>
<dbReference type="EMBL" id="QUMO01000003">
    <property type="protein sequence ID" value="REF86435.1"/>
    <property type="molecule type" value="Genomic_DNA"/>
</dbReference>
<dbReference type="AlphaFoldDB" id="A0A3D9YV83"/>
<reference evidence="2 3" key="1">
    <citation type="submission" date="2018-08" db="EMBL/GenBank/DDBJ databases">
        <title>Genomic Encyclopedia of Type Strains, Phase IV (KMG-IV): sequencing the most valuable type-strain genomes for metagenomic binning, comparative biology and taxonomic classification.</title>
        <authorList>
            <person name="Goeker M."/>
        </authorList>
    </citation>
    <scope>NUCLEOTIDE SEQUENCE [LARGE SCALE GENOMIC DNA]</scope>
    <source>
        <strain evidence="2 3">BW863</strain>
    </source>
</reference>
<dbReference type="SMR" id="A0A3D9YV83"/>
<dbReference type="Pfam" id="PF03583">
    <property type="entry name" value="LIP"/>
    <property type="match status" value="1"/>
</dbReference>
<dbReference type="InterPro" id="IPR029058">
    <property type="entry name" value="AB_hydrolase_fold"/>
</dbReference>
<feature type="chain" id="PRO_5017785749" evidence="1">
    <location>
        <begin position="22"/>
        <end position="384"/>
    </location>
</feature>
<dbReference type="OrthoDB" id="9955at2"/>
<keyword evidence="1" id="KW-0732">Signal</keyword>
<dbReference type="Proteomes" id="UP000256900">
    <property type="component" value="Unassembled WGS sequence"/>
</dbReference>
<dbReference type="GO" id="GO:0004806">
    <property type="term" value="F:triacylglycerol lipase activity"/>
    <property type="evidence" value="ECO:0007669"/>
    <property type="project" value="InterPro"/>
</dbReference>
<dbReference type="Gene3D" id="3.40.50.1820">
    <property type="entry name" value="alpha/beta hydrolase"/>
    <property type="match status" value="2"/>
</dbReference>
<organism evidence="2 3">
    <name type="scientific">Methylovirgula ligni</name>
    <dbReference type="NCBI Taxonomy" id="569860"/>
    <lineage>
        <taxon>Bacteria</taxon>
        <taxon>Pseudomonadati</taxon>
        <taxon>Pseudomonadota</taxon>
        <taxon>Alphaproteobacteria</taxon>
        <taxon>Hyphomicrobiales</taxon>
        <taxon>Beijerinckiaceae</taxon>
        <taxon>Methylovirgula</taxon>
    </lineage>
</organism>
<dbReference type="GO" id="GO:0016042">
    <property type="term" value="P:lipid catabolic process"/>
    <property type="evidence" value="ECO:0007669"/>
    <property type="project" value="InterPro"/>
</dbReference>
<comment type="caution">
    <text evidence="2">The sequence shown here is derived from an EMBL/GenBank/DDBJ whole genome shotgun (WGS) entry which is preliminary data.</text>
</comment>
<dbReference type="PANTHER" id="PTHR34853:SF1">
    <property type="entry name" value="LIPASE 5"/>
    <property type="match status" value="1"/>
</dbReference>
<evidence type="ECO:0000256" key="1">
    <source>
        <dbReference type="SAM" id="SignalP"/>
    </source>
</evidence>
<dbReference type="InterPro" id="IPR005152">
    <property type="entry name" value="Lipase_secreted"/>
</dbReference>
<dbReference type="RefSeq" id="WP_115836975.1">
    <property type="nucleotide sequence ID" value="NZ_CP025086.1"/>
</dbReference>
<name>A0A3D9YV83_9HYPH</name>